<dbReference type="CDD" id="cd10434">
    <property type="entry name" value="GIY-YIG_UvrC_Cho"/>
    <property type="match status" value="1"/>
</dbReference>
<dbReference type="PANTHER" id="PTHR30562">
    <property type="entry name" value="UVRC/OXIDOREDUCTASE"/>
    <property type="match status" value="1"/>
</dbReference>
<dbReference type="GO" id="GO:0005737">
    <property type="term" value="C:cytoplasm"/>
    <property type="evidence" value="ECO:0007669"/>
    <property type="project" value="UniProtKB-SubCell"/>
</dbReference>
<dbReference type="PANTHER" id="PTHR30562:SF1">
    <property type="entry name" value="UVRABC SYSTEM PROTEIN C"/>
    <property type="match status" value="1"/>
</dbReference>
<dbReference type="GO" id="GO:0009432">
    <property type="term" value="P:SOS response"/>
    <property type="evidence" value="ECO:0007669"/>
    <property type="project" value="UniProtKB-UniRule"/>
</dbReference>
<comment type="subcellular location">
    <subcellularLocation>
        <location evidence="7">Cytoplasm</location>
    </subcellularLocation>
</comment>
<keyword evidence="1 7" id="KW-0963">Cytoplasm</keyword>
<comment type="subunit">
    <text evidence="7">Interacts with UvrB in an incision complex.</text>
</comment>
<dbReference type="Gene3D" id="3.40.1440.10">
    <property type="entry name" value="GIY-YIG endonuclease"/>
    <property type="match status" value="1"/>
</dbReference>
<gene>
    <name evidence="7 11" type="primary">uvrC</name>
    <name evidence="11" type="ORF">TRIP_B330504</name>
</gene>
<dbReference type="PROSITE" id="PS50164">
    <property type="entry name" value="GIY_YIG"/>
    <property type="match status" value="1"/>
</dbReference>
<evidence type="ECO:0000256" key="5">
    <source>
        <dbReference type="ARBA" id="ARBA00023204"/>
    </source>
</evidence>
<evidence type="ECO:0000256" key="4">
    <source>
        <dbReference type="ARBA" id="ARBA00022881"/>
    </source>
</evidence>
<keyword evidence="3 7" id="KW-0228">DNA excision</keyword>
<dbReference type="InterPro" id="IPR038476">
    <property type="entry name" value="UvrC_RNase_H_dom_sf"/>
</dbReference>
<accession>A0A653A8X1</accession>
<name>A0A653A8X1_UNCDX</name>
<dbReference type="Gene3D" id="4.10.860.10">
    <property type="entry name" value="UVR domain"/>
    <property type="match status" value="1"/>
</dbReference>
<dbReference type="SMART" id="SM00465">
    <property type="entry name" value="GIYc"/>
    <property type="match status" value="1"/>
</dbReference>
<organism evidence="11">
    <name type="scientific">Uncultured Desulfatiglans sp</name>
    <dbReference type="NCBI Taxonomy" id="1748965"/>
    <lineage>
        <taxon>Bacteria</taxon>
        <taxon>Pseudomonadati</taxon>
        <taxon>Thermodesulfobacteriota</taxon>
        <taxon>Desulfobacteria</taxon>
        <taxon>Desulfatiglandales</taxon>
        <taxon>Desulfatiglandaceae</taxon>
        <taxon>Desulfatiglans</taxon>
        <taxon>environmental samples</taxon>
    </lineage>
</organism>
<comment type="similarity">
    <text evidence="7">Belongs to the UvrC family.</text>
</comment>
<dbReference type="Gene3D" id="3.30.420.340">
    <property type="entry name" value="UvrC, RNAse H endonuclease domain"/>
    <property type="match status" value="1"/>
</dbReference>
<dbReference type="SUPFAM" id="SSF47781">
    <property type="entry name" value="RuvA domain 2-like"/>
    <property type="match status" value="1"/>
</dbReference>
<keyword evidence="6 7" id="KW-0742">SOS response</keyword>
<dbReference type="EMBL" id="UPXX01000027">
    <property type="protein sequence ID" value="VBB44398.1"/>
    <property type="molecule type" value="Genomic_DNA"/>
</dbReference>
<evidence type="ECO:0000256" key="1">
    <source>
        <dbReference type="ARBA" id="ARBA00022490"/>
    </source>
</evidence>
<dbReference type="Pfam" id="PF02151">
    <property type="entry name" value="UVR"/>
    <property type="match status" value="1"/>
</dbReference>
<evidence type="ECO:0000256" key="7">
    <source>
        <dbReference type="HAMAP-Rule" id="MF_00203"/>
    </source>
</evidence>
<dbReference type="PROSITE" id="PS50165">
    <property type="entry name" value="UVRC"/>
    <property type="match status" value="1"/>
</dbReference>
<feature type="domain" description="UVR" evidence="8">
    <location>
        <begin position="218"/>
        <end position="253"/>
    </location>
</feature>
<dbReference type="HAMAP" id="MF_00203">
    <property type="entry name" value="UvrC"/>
    <property type="match status" value="1"/>
</dbReference>
<evidence type="ECO:0000313" key="11">
    <source>
        <dbReference type="EMBL" id="VBB44398.1"/>
    </source>
</evidence>
<dbReference type="GO" id="GO:0009381">
    <property type="term" value="F:excinuclease ABC activity"/>
    <property type="evidence" value="ECO:0007669"/>
    <property type="project" value="UniProtKB-UniRule"/>
</dbReference>
<keyword evidence="2 7" id="KW-0227">DNA damage</keyword>
<dbReference type="Pfam" id="PF14520">
    <property type="entry name" value="HHH_5"/>
    <property type="match status" value="1"/>
</dbReference>
<dbReference type="GO" id="GO:0009380">
    <property type="term" value="C:excinuclease repair complex"/>
    <property type="evidence" value="ECO:0007669"/>
    <property type="project" value="InterPro"/>
</dbReference>
<dbReference type="InterPro" id="IPR050066">
    <property type="entry name" value="UvrABC_protein_C"/>
</dbReference>
<protein>
    <recommendedName>
        <fullName evidence="7">UvrABC system protein C</fullName>
        <shortName evidence="7">Protein UvrC</shortName>
    </recommendedName>
    <alternativeName>
        <fullName evidence="7">Excinuclease ABC subunit C</fullName>
    </alternativeName>
</protein>
<dbReference type="InterPro" id="IPR000305">
    <property type="entry name" value="GIY-YIG_endonuc"/>
</dbReference>
<dbReference type="PROSITE" id="PS50151">
    <property type="entry name" value="UVR"/>
    <property type="match status" value="1"/>
</dbReference>
<dbReference type="FunFam" id="3.40.1440.10:FF:000001">
    <property type="entry name" value="UvrABC system protein C"/>
    <property type="match status" value="1"/>
</dbReference>
<comment type="function">
    <text evidence="7">The UvrABC repair system catalyzes the recognition and processing of DNA lesions. UvrC both incises the 5' and 3' sides of the lesion. The N-terminal half is responsible for the 3' incision and the C-terminal half is responsible for the 5' incision.</text>
</comment>
<dbReference type="Pfam" id="PF22920">
    <property type="entry name" value="UvrC_RNaseH"/>
    <property type="match status" value="1"/>
</dbReference>
<dbReference type="Pfam" id="PF08459">
    <property type="entry name" value="UvrC_RNaseH_dom"/>
    <property type="match status" value="1"/>
</dbReference>
<dbReference type="SUPFAM" id="SSF82771">
    <property type="entry name" value="GIY-YIG endonuclease"/>
    <property type="match status" value="1"/>
</dbReference>
<dbReference type="InterPro" id="IPR001943">
    <property type="entry name" value="UVR_dom"/>
</dbReference>
<evidence type="ECO:0000256" key="6">
    <source>
        <dbReference type="ARBA" id="ARBA00023236"/>
    </source>
</evidence>
<evidence type="ECO:0000259" key="9">
    <source>
        <dbReference type="PROSITE" id="PS50164"/>
    </source>
</evidence>
<dbReference type="InterPro" id="IPR004791">
    <property type="entry name" value="UvrC"/>
</dbReference>
<proteinExistence type="inferred from homology"/>
<feature type="domain" description="GIY-YIG" evidence="9">
    <location>
        <begin position="29"/>
        <end position="108"/>
    </location>
</feature>
<evidence type="ECO:0000256" key="2">
    <source>
        <dbReference type="ARBA" id="ARBA00022763"/>
    </source>
</evidence>
<dbReference type="GO" id="GO:0006289">
    <property type="term" value="P:nucleotide-excision repair"/>
    <property type="evidence" value="ECO:0007669"/>
    <property type="project" value="UniProtKB-UniRule"/>
</dbReference>
<dbReference type="InterPro" id="IPR001162">
    <property type="entry name" value="UvrC_RNase_H_dom"/>
</dbReference>
<dbReference type="InterPro" id="IPR010994">
    <property type="entry name" value="RuvA_2-like"/>
</dbReference>
<evidence type="ECO:0000259" key="8">
    <source>
        <dbReference type="PROSITE" id="PS50151"/>
    </source>
</evidence>
<keyword evidence="4 7" id="KW-0267">Excision nuclease</keyword>
<feature type="domain" description="UvrC family homology region profile" evidence="10">
    <location>
        <begin position="269"/>
        <end position="485"/>
    </location>
</feature>
<evidence type="ECO:0000259" key="10">
    <source>
        <dbReference type="PROSITE" id="PS50165"/>
    </source>
</evidence>
<sequence>MEPILNMTQQETVARDGLDPKRLQEILPDAPGVYLFRDSGGRVIYVGKAKRLRKRVLSYFKPLDELPRKTAHLMERARGLDTLLTATENEAFILEASLIRKHAPRYNIILRDDKRYPSVRLDPRERFARPFIVRKTRKDGAWYFGPFSSANAVRETLRVIDRVFLLRKCRNREVPKRSRPCLNYQMGRCLGPCCLPVDEGEYRRIVDRVRLFLEGRSTELVAQLQQEMRQAADALDFEKAARLRDQIAAIERTVERQHVVSTRFENQDVVGLAVRGHLFQMVVLFIRNGVLVGSRPYLIREKEGDRAEVLEAFLKQFYAQESFIPKRILVPEAVGDQEAIENWLSQEASTRVRILRPQRGENLRLVEMAAANAESVLEARLKQEHEDLVLMVKDALALEGAPHVIEGLDISNFHGHAPVGTIVAFVDGIPHRPGYRSYRIRNVEGIDDYAMMGELVARRMEKTPWPDLFLVDGGKGHLAAVRAVIERSGKTHPELRRPEAVSIAKPDEARHERYDKLYVPGRKNAIQLPGDHPVLLLMMHIRDEAHRRAIGHHQKLLARRMHASIVDAVPGVGKARKAALLKRFRDVEALMEASVEELAAVPGISGPLAGEIKTFLERLRVESGLSRRDEGPGPEAAGD</sequence>
<dbReference type="InterPro" id="IPR035901">
    <property type="entry name" value="GIY-YIG_endonuc_sf"/>
</dbReference>
<dbReference type="InterPro" id="IPR036876">
    <property type="entry name" value="UVR_dom_sf"/>
</dbReference>
<dbReference type="Gene3D" id="1.10.150.20">
    <property type="entry name" value="5' to 3' exonuclease, C-terminal subdomain"/>
    <property type="match status" value="1"/>
</dbReference>
<dbReference type="AlphaFoldDB" id="A0A653A8X1"/>
<reference evidence="11" key="1">
    <citation type="submission" date="2018-07" db="EMBL/GenBank/DDBJ databases">
        <authorList>
            <consortium name="Genoscope - CEA"/>
            <person name="William W."/>
        </authorList>
    </citation>
    <scope>NUCLEOTIDE SEQUENCE</scope>
    <source>
        <strain evidence="11">IK1</strain>
    </source>
</reference>
<dbReference type="SUPFAM" id="SSF46600">
    <property type="entry name" value="C-terminal UvrC-binding domain of UvrB"/>
    <property type="match status" value="1"/>
</dbReference>
<dbReference type="InterPro" id="IPR047296">
    <property type="entry name" value="GIY-YIG_UvrC_Cho"/>
</dbReference>
<dbReference type="NCBIfam" id="TIGR00194">
    <property type="entry name" value="uvrC"/>
    <property type="match status" value="1"/>
</dbReference>
<evidence type="ECO:0000256" key="3">
    <source>
        <dbReference type="ARBA" id="ARBA00022769"/>
    </source>
</evidence>
<keyword evidence="5 7" id="KW-0234">DNA repair</keyword>
<dbReference type="GO" id="GO:0003677">
    <property type="term" value="F:DNA binding"/>
    <property type="evidence" value="ECO:0007669"/>
    <property type="project" value="UniProtKB-UniRule"/>
</dbReference>